<keyword evidence="3" id="KW-1185">Reference proteome</keyword>
<evidence type="ECO:0000313" key="3">
    <source>
        <dbReference type="Proteomes" id="UP000822476"/>
    </source>
</evidence>
<dbReference type="Proteomes" id="UP000822476">
    <property type="component" value="Unassembled WGS sequence"/>
</dbReference>
<proteinExistence type="predicted"/>
<gene>
    <name evidence="2" type="ORF">EG68_09601</name>
</gene>
<evidence type="ECO:0000313" key="2">
    <source>
        <dbReference type="EMBL" id="KAF7243789.1"/>
    </source>
</evidence>
<dbReference type="AlphaFoldDB" id="A0A8S9YLE3"/>
<name>A0A8S9YLE3_9TREM</name>
<organism evidence="2 3">
    <name type="scientific">Paragonimus skrjabini miyazakii</name>
    <dbReference type="NCBI Taxonomy" id="59628"/>
    <lineage>
        <taxon>Eukaryota</taxon>
        <taxon>Metazoa</taxon>
        <taxon>Spiralia</taxon>
        <taxon>Lophotrochozoa</taxon>
        <taxon>Platyhelminthes</taxon>
        <taxon>Trematoda</taxon>
        <taxon>Digenea</taxon>
        <taxon>Plagiorchiida</taxon>
        <taxon>Troglotremata</taxon>
        <taxon>Troglotrematidae</taxon>
        <taxon>Paragonimus</taxon>
    </lineage>
</organism>
<dbReference type="EMBL" id="JTDE01006456">
    <property type="protein sequence ID" value="KAF7243789.1"/>
    <property type="molecule type" value="Genomic_DNA"/>
</dbReference>
<comment type="caution">
    <text evidence="2">The sequence shown here is derived from an EMBL/GenBank/DDBJ whole genome shotgun (WGS) entry which is preliminary data.</text>
</comment>
<sequence length="107" mass="12345">MEQQVNRQLVLAKDYHDGDEKWTSDRILRRIGRVANDVVVQSSTWVRHANQLRLSFQPMTVPSSRVIPSDIFLDTFELPQDVSVAAPNPEVHPPSICTPRRWTDRPQ</sequence>
<evidence type="ECO:0000256" key="1">
    <source>
        <dbReference type="SAM" id="MobiDB-lite"/>
    </source>
</evidence>
<protein>
    <submittedName>
        <fullName evidence="2">Uncharacterized protein</fullName>
    </submittedName>
</protein>
<reference evidence="2" key="1">
    <citation type="submission" date="2019-07" db="EMBL/GenBank/DDBJ databases">
        <title>Annotation for the trematode Paragonimus miyazaki's.</title>
        <authorList>
            <person name="Choi Y.-J."/>
        </authorList>
    </citation>
    <scope>NUCLEOTIDE SEQUENCE</scope>
    <source>
        <strain evidence="2">Japan</strain>
    </source>
</reference>
<dbReference type="OrthoDB" id="6246848at2759"/>
<feature type="region of interest" description="Disordered" evidence="1">
    <location>
        <begin position="84"/>
        <end position="107"/>
    </location>
</feature>
<accession>A0A8S9YLE3</accession>